<name>X0SMJ9_9ZZZZ</name>
<reference evidence="1" key="1">
    <citation type="journal article" date="2014" name="Front. Microbiol.">
        <title>High frequency of phylogenetically diverse reductive dehalogenase-homologous genes in deep subseafloor sedimentary metagenomes.</title>
        <authorList>
            <person name="Kawai M."/>
            <person name="Futagami T."/>
            <person name="Toyoda A."/>
            <person name="Takaki Y."/>
            <person name="Nishi S."/>
            <person name="Hori S."/>
            <person name="Arai W."/>
            <person name="Tsubouchi T."/>
            <person name="Morono Y."/>
            <person name="Uchiyama I."/>
            <person name="Ito T."/>
            <person name="Fujiyama A."/>
            <person name="Inagaki F."/>
            <person name="Takami H."/>
        </authorList>
    </citation>
    <scope>NUCLEOTIDE SEQUENCE</scope>
    <source>
        <strain evidence="1">Expedition CK06-06</strain>
    </source>
</reference>
<dbReference type="EMBL" id="BARS01009558">
    <property type="protein sequence ID" value="GAF76361.1"/>
    <property type="molecule type" value="Genomic_DNA"/>
</dbReference>
<proteinExistence type="predicted"/>
<protein>
    <submittedName>
        <fullName evidence="1">Uncharacterized protein</fullName>
    </submittedName>
</protein>
<accession>X0SMJ9</accession>
<evidence type="ECO:0000313" key="1">
    <source>
        <dbReference type="EMBL" id="GAF76361.1"/>
    </source>
</evidence>
<feature type="non-terminal residue" evidence="1">
    <location>
        <position position="1"/>
    </location>
</feature>
<gene>
    <name evidence="1" type="ORF">S01H1_17958</name>
</gene>
<sequence length="104" mass="11456">IDAVFGINIDPLESQLTMGRPEKYRGYLIEDDELIGMDNIVIKKRDGLTGELLEIGRAPTRKSAKDIINDIERKNGRFPHAYVFLNAVTGTGSPSGPGNLSDRL</sequence>
<organism evidence="1">
    <name type="scientific">marine sediment metagenome</name>
    <dbReference type="NCBI Taxonomy" id="412755"/>
    <lineage>
        <taxon>unclassified sequences</taxon>
        <taxon>metagenomes</taxon>
        <taxon>ecological metagenomes</taxon>
    </lineage>
</organism>
<dbReference type="AlphaFoldDB" id="X0SMJ9"/>
<comment type="caution">
    <text evidence="1">The sequence shown here is derived from an EMBL/GenBank/DDBJ whole genome shotgun (WGS) entry which is preliminary data.</text>
</comment>